<keyword evidence="12" id="KW-0670">Pyruvate</keyword>
<keyword evidence="7" id="KW-0547">Nucleotide-binding</keyword>
<name>A0ABM3G4M9_NEOLC</name>
<evidence type="ECO:0000256" key="10">
    <source>
        <dbReference type="ARBA" id="ARBA00022842"/>
    </source>
</evidence>
<dbReference type="PANTHER" id="PTHR11817">
    <property type="entry name" value="PYRUVATE KINASE"/>
    <property type="match status" value="1"/>
</dbReference>
<dbReference type="Gene3D" id="3.40.1380.20">
    <property type="entry name" value="Pyruvate kinase, C-terminal domain"/>
    <property type="match status" value="1"/>
</dbReference>
<keyword evidence="11 13" id="KW-0324">Glycolysis</keyword>
<evidence type="ECO:0000256" key="1">
    <source>
        <dbReference type="ARBA" id="ARBA00001958"/>
    </source>
</evidence>
<dbReference type="Gene3D" id="3.20.20.60">
    <property type="entry name" value="Phosphoenolpyruvate-binding domains"/>
    <property type="match status" value="1"/>
</dbReference>
<evidence type="ECO:0000256" key="2">
    <source>
        <dbReference type="ARBA" id="ARBA00004997"/>
    </source>
</evidence>
<evidence type="ECO:0000259" key="15">
    <source>
        <dbReference type="Pfam" id="PF02887"/>
    </source>
</evidence>
<evidence type="ECO:0000256" key="5">
    <source>
        <dbReference type="ARBA" id="ARBA00022679"/>
    </source>
</evidence>
<evidence type="ECO:0000256" key="11">
    <source>
        <dbReference type="ARBA" id="ARBA00023152"/>
    </source>
</evidence>
<dbReference type="InterPro" id="IPR040442">
    <property type="entry name" value="Pyrv_kinase-like_dom_sf"/>
</dbReference>
<evidence type="ECO:0000256" key="3">
    <source>
        <dbReference type="ARBA" id="ARBA00008663"/>
    </source>
</evidence>
<comment type="catalytic activity">
    <reaction evidence="13">
        <text>pyruvate + ATP = phosphoenolpyruvate + ADP + H(+)</text>
        <dbReference type="Rhea" id="RHEA:18157"/>
        <dbReference type="ChEBI" id="CHEBI:15361"/>
        <dbReference type="ChEBI" id="CHEBI:15378"/>
        <dbReference type="ChEBI" id="CHEBI:30616"/>
        <dbReference type="ChEBI" id="CHEBI:58702"/>
        <dbReference type="ChEBI" id="CHEBI:456216"/>
        <dbReference type="EC" id="2.7.1.40"/>
    </reaction>
</comment>
<feature type="domain" description="Pyruvate kinase C-terminal" evidence="15">
    <location>
        <begin position="436"/>
        <end position="554"/>
    </location>
</feature>
<comment type="similarity">
    <text evidence="3 13">Belongs to the pyruvate kinase family.</text>
</comment>
<evidence type="ECO:0000313" key="17">
    <source>
        <dbReference type="RefSeq" id="XP_046595225.1"/>
    </source>
</evidence>
<dbReference type="EC" id="2.7.1.40" evidence="4 13"/>
<reference evidence="17" key="1">
    <citation type="submission" date="2025-08" db="UniProtKB">
        <authorList>
            <consortium name="RefSeq"/>
        </authorList>
    </citation>
    <scope>IDENTIFICATION</scope>
    <source>
        <tissue evidence="17">Thorax and Abdomen</tissue>
    </source>
</reference>
<keyword evidence="8 13" id="KW-0418">Kinase</keyword>
<evidence type="ECO:0000256" key="12">
    <source>
        <dbReference type="ARBA" id="ARBA00023317"/>
    </source>
</evidence>
<keyword evidence="6" id="KW-0479">Metal-binding</keyword>
<dbReference type="InterPro" id="IPR015806">
    <property type="entry name" value="Pyrv_Knase_insert_dom_sf"/>
</dbReference>
<gene>
    <name evidence="17" type="primary">LOC107222757</name>
</gene>
<dbReference type="Pfam" id="PF00224">
    <property type="entry name" value="PK"/>
    <property type="match status" value="1"/>
</dbReference>
<proteinExistence type="inferred from homology"/>
<dbReference type="PRINTS" id="PR01050">
    <property type="entry name" value="PYRUVTKNASE"/>
</dbReference>
<evidence type="ECO:0000313" key="16">
    <source>
        <dbReference type="Proteomes" id="UP000829291"/>
    </source>
</evidence>
<comment type="cofactor">
    <cofactor evidence="1">
        <name>K(+)</name>
        <dbReference type="ChEBI" id="CHEBI:29103"/>
    </cofactor>
</comment>
<evidence type="ECO:0000256" key="7">
    <source>
        <dbReference type="ARBA" id="ARBA00022741"/>
    </source>
</evidence>
<evidence type="ECO:0000256" key="8">
    <source>
        <dbReference type="ARBA" id="ARBA00022777"/>
    </source>
</evidence>
<evidence type="ECO:0000256" key="4">
    <source>
        <dbReference type="ARBA" id="ARBA00012142"/>
    </source>
</evidence>
<dbReference type="InterPro" id="IPR015793">
    <property type="entry name" value="Pyrv_Knase_brl"/>
</dbReference>
<dbReference type="InterPro" id="IPR001697">
    <property type="entry name" value="Pyr_Knase"/>
</dbReference>
<dbReference type="InterPro" id="IPR015813">
    <property type="entry name" value="Pyrv/PenolPyrv_kinase-like_dom"/>
</dbReference>
<dbReference type="InterPro" id="IPR015795">
    <property type="entry name" value="Pyrv_Knase_C"/>
</dbReference>
<dbReference type="InterPro" id="IPR011037">
    <property type="entry name" value="Pyrv_Knase-like_insert_dom_sf"/>
</dbReference>
<dbReference type="InterPro" id="IPR036918">
    <property type="entry name" value="Pyrv_Knase_C_sf"/>
</dbReference>
<evidence type="ECO:0000256" key="9">
    <source>
        <dbReference type="ARBA" id="ARBA00022840"/>
    </source>
</evidence>
<keyword evidence="16" id="KW-1185">Reference proteome</keyword>
<dbReference type="Pfam" id="PF02887">
    <property type="entry name" value="PK_C"/>
    <property type="match status" value="1"/>
</dbReference>
<keyword evidence="10 13" id="KW-0460">Magnesium</keyword>
<dbReference type="SUPFAM" id="SSF52935">
    <property type="entry name" value="PK C-terminal domain-like"/>
    <property type="match status" value="1"/>
</dbReference>
<feature type="domain" description="Pyruvate kinase barrel" evidence="14">
    <location>
        <begin position="60"/>
        <end position="389"/>
    </location>
</feature>
<evidence type="ECO:0000259" key="14">
    <source>
        <dbReference type="Pfam" id="PF00224"/>
    </source>
</evidence>
<sequence length="572" mass="63896">MCSSDRNVALKPKSLCKRMPWMMRLEDQLIPDNQLGAAYQKTRIDHEMLLNVNSDPKIARLTGIMVTLGEKNSHPMGITDIVLSGADMVRMNMSHKEHTWHAVSVQSIREAGNRIHRCRREVFPLAVAMDLRGPEIRTGLFNGAEDSMVKICILLDIFEGYAEFKEGNFVKLLVEDNMKRTGCDKCFWVSYPDLPRFCKVGDKIYIDRGAVILETTCVVECTVTCKVAKGGIVRNEKLVQLVDGIPELPQVSGQDDADIGLALDFECDLLIVSHVRNGQMICAVKDRIKQIGTRPICVVAKISCNQGLEAFDDILTVADAIMIDRAGIEVDIRPEKVFLAQKCIISKCNRVGKPVIVAVRIKGTEPSYTDMNDISCAVLDGVDSIFLATGALSVDETVKVVKNVDIACREAECARWQRQNFEELSYKALIPLDPTHSIAVAAIETSMKCNAAAIIVTTTTGRSAMMLSIYRPRCPIIAITRYGIVARWLQVYFGVHPIHYRNPPYPDWSKDMDYRIQHAMNYSRSHKFVEVGNAVVIVSGWRQGSGFTNCIRIVYASPGNIPNLSEDFEESW</sequence>
<dbReference type="SUPFAM" id="SSF51621">
    <property type="entry name" value="Phosphoenolpyruvate/pyruvate domain"/>
    <property type="match status" value="1"/>
</dbReference>
<dbReference type="RefSeq" id="XP_046595225.1">
    <property type="nucleotide sequence ID" value="XM_046739269.1"/>
</dbReference>
<evidence type="ECO:0000256" key="6">
    <source>
        <dbReference type="ARBA" id="ARBA00022723"/>
    </source>
</evidence>
<keyword evidence="5 13" id="KW-0808">Transferase</keyword>
<dbReference type="SUPFAM" id="SSF50800">
    <property type="entry name" value="PK beta-barrel domain-like"/>
    <property type="match status" value="1"/>
</dbReference>
<dbReference type="GeneID" id="107222757"/>
<dbReference type="Gene3D" id="2.40.33.10">
    <property type="entry name" value="PK beta-barrel domain-like"/>
    <property type="match status" value="1"/>
</dbReference>
<evidence type="ECO:0000256" key="13">
    <source>
        <dbReference type="RuleBase" id="RU000504"/>
    </source>
</evidence>
<organism evidence="16 17">
    <name type="scientific">Neodiprion lecontei</name>
    <name type="common">Redheaded pine sawfly</name>
    <dbReference type="NCBI Taxonomy" id="441921"/>
    <lineage>
        <taxon>Eukaryota</taxon>
        <taxon>Metazoa</taxon>
        <taxon>Ecdysozoa</taxon>
        <taxon>Arthropoda</taxon>
        <taxon>Hexapoda</taxon>
        <taxon>Insecta</taxon>
        <taxon>Pterygota</taxon>
        <taxon>Neoptera</taxon>
        <taxon>Endopterygota</taxon>
        <taxon>Hymenoptera</taxon>
        <taxon>Tenthredinoidea</taxon>
        <taxon>Diprionidae</taxon>
        <taxon>Diprioninae</taxon>
        <taxon>Neodiprion</taxon>
    </lineage>
</organism>
<accession>A0ABM3G4M9</accession>
<dbReference type="Proteomes" id="UP000829291">
    <property type="component" value="Chromosome 1"/>
</dbReference>
<protein>
    <recommendedName>
        <fullName evidence="4 13">Pyruvate kinase</fullName>
        <ecNumber evidence="4 13">2.7.1.40</ecNumber>
    </recommendedName>
</protein>
<keyword evidence="9" id="KW-0067">ATP-binding</keyword>
<comment type="pathway">
    <text evidence="2 13">Carbohydrate degradation; glycolysis; pyruvate from D-glyceraldehyde 3-phosphate: step 5/5.</text>
</comment>